<dbReference type="SUPFAM" id="SSF143100">
    <property type="entry name" value="TTHA1013/TTHA0281-like"/>
    <property type="match status" value="1"/>
</dbReference>
<dbReference type="Gene3D" id="3.30.160.250">
    <property type="match status" value="1"/>
</dbReference>
<dbReference type="InterPro" id="IPR035069">
    <property type="entry name" value="TTHA1013/TTHA0281-like"/>
</dbReference>
<proteinExistence type="predicted"/>
<protein>
    <submittedName>
        <fullName evidence="2">Type II toxin-antitoxin system CcdA family antitoxin</fullName>
    </submittedName>
</protein>
<keyword evidence="3" id="KW-1185">Reference proteome</keyword>
<evidence type="ECO:0000313" key="3">
    <source>
        <dbReference type="Proteomes" id="UP000664601"/>
    </source>
</evidence>
<evidence type="ECO:0000313" key="2">
    <source>
        <dbReference type="EMBL" id="MBO1305982.1"/>
    </source>
</evidence>
<sequence>MSEKIVIYPAIFQLETEPGYENYYNVSFPDVPSANTYGVGLKEATQYAWESLGLNLYDEKNLPEPSTLEDVQKEHPDSIVQYVLVDLEEFAKGVTKVVPKVNKNTSIPKDLASQAEELGLNFSAVLTKALYKEVKEIKELQS</sequence>
<organism evidence="2 3">
    <name type="scientific">Candidatus Enterococcus moelleringii</name>
    <dbReference type="NCBI Taxonomy" id="2815325"/>
    <lineage>
        <taxon>Bacteria</taxon>
        <taxon>Bacillati</taxon>
        <taxon>Bacillota</taxon>
        <taxon>Bacilli</taxon>
        <taxon>Lactobacillales</taxon>
        <taxon>Enterococcaceae</taxon>
        <taxon>Enterococcus</taxon>
    </lineage>
</organism>
<accession>A0ABS3L8M4</accession>
<evidence type="ECO:0000256" key="1">
    <source>
        <dbReference type="ARBA" id="ARBA00022649"/>
    </source>
</evidence>
<reference evidence="2 3" key="1">
    <citation type="submission" date="2021-03" db="EMBL/GenBank/DDBJ databases">
        <title>Enterococcal diversity collection.</title>
        <authorList>
            <person name="Gilmore M.S."/>
            <person name="Schwartzman J."/>
            <person name="Van Tyne D."/>
            <person name="Martin M."/>
            <person name="Earl A.M."/>
            <person name="Manson A.L."/>
            <person name="Straub T."/>
            <person name="Salamzade R."/>
            <person name="Saavedra J."/>
            <person name="Lebreton F."/>
            <person name="Prichula J."/>
            <person name="Schaufler K."/>
            <person name="Gaca A."/>
            <person name="Sgardioli B."/>
            <person name="Wagenaar J."/>
            <person name="Strong T."/>
        </authorList>
    </citation>
    <scope>NUCLEOTIDE SEQUENCE [LARGE SCALE GENOMIC DNA]</scope>
    <source>
        <strain evidence="2 3">669A</strain>
    </source>
</reference>
<dbReference type="Pfam" id="PF07362">
    <property type="entry name" value="CcdA"/>
    <property type="match status" value="1"/>
</dbReference>
<gene>
    <name evidence="2" type="ORF">JZO70_07410</name>
</gene>
<dbReference type="Proteomes" id="UP000664601">
    <property type="component" value="Unassembled WGS sequence"/>
</dbReference>
<keyword evidence="1" id="KW-1277">Toxin-antitoxin system</keyword>
<dbReference type="InterPro" id="IPR009956">
    <property type="entry name" value="Post-segregation_anti-tox_CcdA"/>
</dbReference>
<dbReference type="RefSeq" id="WP_207672912.1">
    <property type="nucleotide sequence ID" value="NZ_JAFREM010000012.1"/>
</dbReference>
<name>A0ABS3L8M4_9ENTE</name>
<dbReference type="EMBL" id="JAFREM010000012">
    <property type="protein sequence ID" value="MBO1305982.1"/>
    <property type="molecule type" value="Genomic_DNA"/>
</dbReference>
<comment type="caution">
    <text evidence="2">The sequence shown here is derived from an EMBL/GenBank/DDBJ whole genome shotgun (WGS) entry which is preliminary data.</text>
</comment>